<dbReference type="SUPFAM" id="SSF55620">
    <property type="entry name" value="Tetrahydrobiopterin biosynthesis enzymes-like"/>
    <property type="match status" value="1"/>
</dbReference>
<evidence type="ECO:0000313" key="5">
    <source>
        <dbReference type="EMBL" id="DAF45641.1"/>
    </source>
</evidence>
<name>A0A8S5S3X6_9CAUD</name>
<keyword evidence="4" id="KW-0456">Lyase</keyword>
<dbReference type="InterPro" id="IPR007115">
    <property type="entry name" value="6-PTP_synth/QueD"/>
</dbReference>
<dbReference type="InterPro" id="IPR038418">
    <property type="entry name" value="6-PTP_synth/QueD_sf"/>
</dbReference>
<proteinExistence type="predicted"/>
<dbReference type="Pfam" id="PF01242">
    <property type="entry name" value="PTPS"/>
    <property type="match status" value="1"/>
</dbReference>
<sequence>MITVTRHHDFCYGHRVVDHESKCRHLHGHNGRIHFTIRAADNKLDSIGRVIDFSVIKRKLCQWVEDVIDHSTLIWSKDPLLTALRDLDRDGIFEVSFNPTAENICRWFVEDVGPRLLDGTGCELIECTLEETRKCKATFTKD</sequence>
<dbReference type="PANTHER" id="PTHR12589:SF7">
    <property type="entry name" value="6-PYRUVOYL TETRAHYDROBIOPTERIN SYNTHASE"/>
    <property type="match status" value="1"/>
</dbReference>
<dbReference type="EMBL" id="BK032517">
    <property type="protein sequence ID" value="DAF45641.1"/>
    <property type="molecule type" value="Genomic_DNA"/>
</dbReference>
<evidence type="ECO:0000256" key="2">
    <source>
        <dbReference type="ARBA" id="ARBA00022723"/>
    </source>
</evidence>
<protein>
    <submittedName>
        <fullName evidence="5">6-pyruvoyl tetrahydropterin synthase</fullName>
    </submittedName>
</protein>
<dbReference type="GO" id="GO:0016829">
    <property type="term" value="F:lyase activity"/>
    <property type="evidence" value="ECO:0007669"/>
    <property type="project" value="UniProtKB-KW"/>
</dbReference>
<comment type="cofactor">
    <cofactor evidence="1">
        <name>Zn(2+)</name>
        <dbReference type="ChEBI" id="CHEBI:29105"/>
    </cofactor>
</comment>
<evidence type="ECO:0000256" key="1">
    <source>
        <dbReference type="ARBA" id="ARBA00001947"/>
    </source>
</evidence>
<dbReference type="PANTHER" id="PTHR12589">
    <property type="entry name" value="PYRUVOYL TETRAHYDROBIOPTERIN SYNTHASE"/>
    <property type="match status" value="1"/>
</dbReference>
<evidence type="ECO:0000256" key="3">
    <source>
        <dbReference type="ARBA" id="ARBA00022833"/>
    </source>
</evidence>
<organism evidence="5">
    <name type="scientific">Siphoviridae sp. ctJ7x27</name>
    <dbReference type="NCBI Taxonomy" id="2827835"/>
    <lineage>
        <taxon>Viruses</taxon>
        <taxon>Duplodnaviria</taxon>
        <taxon>Heunggongvirae</taxon>
        <taxon>Uroviricota</taxon>
        <taxon>Caudoviricetes</taxon>
    </lineage>
</organism>
<keyword evidence="2" id="KW-0479">Metal-binding</keyword>
<dbReference type="Gene3D" id="3.30.479.10">
    <property type="entry name" value="6-pyruvoyl tetrahydropterin synthase/QueD"/>
    <property type="match status" value="1"/>
</dbReference>
<keyword evidence="3" id="KW-0862">Zinc</keyword>
<dbReference type="GO" id="GO:0046872">
    <property type="term" value="F:metal ion binding"/>
    <property type="evidence" value="ECO:0007669"/>
    <property type="project" value="UniProtKB-KW"/>
</dbReference>
<reference evidence="5" key="1">
    <citation type="journal article" date="2021" name="Proc. Natl. Acad. Sci. U.S.A.">
        <title>A Catalog of Tens of Thousands of Viruses from Human Metagenomes Reveals Hidden Associations with Chronic Diseases.</title>
        <authorList>
            <person name="Tisza M.J."/>
            <person name="Buck C.B."/>
        </authorList>
    </citation>
    <scope>NUCLEOTIDE SEQUENCE</scope>
    <source>
        <strain evidence="5">CtJ7x27</strain>
    </source>
</reference>
<accession>A0A8S5S3X6</accession>
<evidence type="ECO:0000256" key="4">
    <source>
        <dbReference type="ARBA" id="ARBA00023239"/>
    </source>
</evidence>